<dbReference type="InterPro" id="IPR016177">
    <property type="entry name" value="DNA-bd_dom_sf"/>
</dbReference>
<dbReference type="InterPro" id="IPR005114">
    <property type="entry name" value="Helicase_assoc"/>
</dbReference>
<dbReference type="SUPFAM" id="SSF54171">
    <property type="entry name" value="DNA-binding domain"/>
    <property type="match status" value="1"/>
</dbReference>
<dbReference type="InterPro" id="IPR003615">
    <property type="entry name" value="HNH_nuc"/>
</dbReference>
<feature type="domain" description="Helicase-associated" evidence="1">
    <location>
        <begin position="432"/>
        <end position="493"/>
    </location>
</feature>
<gene>
    <name evidence="3" type="ORF">Terrestrivirus2_20</name>
</gene>
<dbReference type="InterPro" id="IPR036955">
    <property type="entry name" value="AP2/ERF_dom_sf"/>
</dbReference>
<dbReference type="SUPFAM" id="SSF54060">
    <property type="entry name" value="His-Me finger endonucleases"/>
    <property type="match status" value="2"/>
</dbReference>
<protein>
    <submittedName>
        <fullName evidence="3">HNH endonuclease</fullName>
    </submittedName>
</protein>
<proteinExistence type="predicted"/>
<dbReference type="Gene3D" id="6.10.140.530">
    <property type="match status" value="2"/>
</dbReference>
<keyword evidence="3" id="KW-0378">Hydrolase</keyword>
<evidence type="ECO:0000259" key="2">
    <source>
        <dbReference type="Pfam" id="PF13392"/>
    </source>
</evidence>
<dbReference type="Gene3D" id="3.90.75.20">
    <property type="match status" value="2"/>
</dbReference>
<dbReference type="GO" id="GO:0003677">
    <property type="term" value="F:DNA binding"/>
    <property type="evidence" value="ECO:0007669"/>
    <property type="project" value="InterPro"/>
</dbReference>
<reference evidence="3" key="1">
    <citation type="submission" date="2018-10" db="EMBL/GenBank/DDBJ databases">
        <title>Hidden diversity of soil giant viruses.</title>
        <authorList>
            <person name="Schulz F."/>
            <person name="Alteio L."/>
            <person name="Goudeau D."/>
            <person name="Ryan E.M."/>
            <person name="Malmstrom R.R."/>
            <person name="Blanchard J."/>
            <person name="Woyke T."/>
        </authorList>
    </citation>
    <scope>NUCLEOTIDE SEQUENCE</scope>
    <source>
        <strain evidence="3">TEV1</strain>
    </source>
</reference>
<dbReference type="PANTHER" id="PTHR33418:SF1">
    <property type="entry name" value="HELICASE-ASSOCIATED DOMAIN-CONTAINING PROTEIN"/>
    <property type="match status" value="1"/>
</dbReference>
<dbReference type="GO" id="GO:0004519">
    <property type="term" value="F:endonuclease activity"/>
    <property type="evidence" value="ECO:0007669"/>
    <property type="project" value="UniProtKB-KW"/>
</dbReference>
<dbReference type="GO" id="GO:0003700">
    <property type="term" value="F:DNA-binding transcription factor activity"/>
    <property type="evidence" value="ECO:0007669"/>
    <property type="project" value="InterPro"/>
</dbReference>
<dbReference type="EMBL" id="MK071980">
    <property type="protein sequence ID" value="AYV75512.1"/>
    <property type="molecule type" value="Genomic_DNA"/>
</dbReference>
<dbReference type="Pfam" id="PF03457">
    <property type="entry name" value="HA"/>
    <property type="match status" value="2"/>
</dbReference>
<accession>A0A3G4ZL00</accession>
<dbReference type="Gene3D" id="3.30.730.10">
    <property type="entry name" value="AP2/ERF domain"/>
    <property type="match status" value="1"/>
</dbReference>
<dbReference type="InterPro" id="IPR044925">
    <property type="entry name" value="His-Me_finger_sf"/>
</dbReference>
<evidence type="ECO:0000313" key="3">
    <source>
        <dbReference type="EMBL" id="AYV75512.1"/>
    </source>
</evidence>
<feature type="domain" description="HNH nuclease" evidence="2">
    <location>
        <begin position="54"/>
        <end position="84"/>
    </location>
</feature>
<keyword evidence="3" id="KW-0540">Nuclease</keyword>
<keyword evidence="3" id="KW-0255">Endonuclease</keyword>
<organism evidence="3">
    <name type="scientific">Terrestrivirus sp</name>
    <dbReference type="NCBI Taxonomy" id="2487775"/>
    <lineage>
        <taxon>Viruses</taxon>
        <taxon>Varidnaviria</taxon>
        <taxon>Bamfordvirae</taxon>
        <taxon>Nucleocytoviricota</taxon>
        <taxon>Megaviricetes</taxon>
        <taxon>Imitervirales</taxon>
        <taxon>Mimiviridae</taxon>
        <taxon>Klosneuvirinae</taxon>
    </lineage>
</organism>
<feature type="domain" description="Helicase-associated" evidence="1">
    <location>
        <begin position="509"/>
        <end position="566"/>
    </location>
</feature>
<dbReference type="Pfam" id="PF13392">
    <property type="entry name" value="HNH_3"/>
    <property type="match status" value="1"/>
</dbReference>
<evidence type="ECO:0000259" key="1">
    <source>
        <dbReference type="Pfam" id="PF03457"/>
    </source>
</evidence>
<name>A0A3G4ZL00_9VIRU</name>
<dbReference type="PANTHER" id="PTHR33418">
    <property type="entry name" value="HELICASE-ASSOCIATED"/>
    <property type="match status" value="1"/>
</dbReference>
<sequence>MEIKSSGKKESIILVSPEDYEELSKFKWFINNGGYAHGNCDGKMCIMHRFIMKPSDNYVVDHINGNKLDNRKINLRITSTQKNNENKRKIQSKLPSSDYLGVCKIKNNNKYHAVCKYDGKTYNLGNYNDEKTAAEIRDTYIVQNKLDHMTLNFPDKKEEYLKSEVIKPSKKQENKHGYYGITYNKKNNKYTTKIKINKKTIHIVTSNTMIEAAKAYDKYIVDNNIPRKELNFVEDHPNYNPNCVIKTNCIEINDKLVDIGNDVIIDKENYDKIKYHTVCTGSRYPKILINNKNIILSRYLLNVHKGSSKIFVDHIDGNPKNNSTVNLRLSDCKKNAQNRLKTKNKLSSSTFVGIDKHKGIYHCGITKNGKTLFNAYNKDENIVTKLRDMYIIKYLKDDHYKLNLEWTEHDKKKWEYTLDDYLAENHTKNIKSFDEHYNDLKEWVEKYNKIPSKKPVSDVLERKLGDWCQRKRDQYKNSTIDDNEKKLLEQISFWYWNRHDDNNCHNIFFNTRLSELKDWVEEHNKLPRVKATNPIEKKLGGWCNQQRKQKQINRLSENEIHKLEQITHWYWRDE</sequence>